<keyword evidence="8 10" id="KW-1133">Transmembrane helix</keyword>
<evidence type="ECO:0000256" key="1">
    <source>
        <dbReference type="ARBA" id="ARBA00004141"/>
    </source>
</evidence>
<evidence type="ECO:0000256" key="7">
    <source>
        <dbReference type="ARBA" id="ARBA00022692"/>
    </source>
</evidence>
<comment type="similarity">
    <text evidence="2 10">Belongs to the class VI-like SAM-binding methyltransferase superfamily. Isoprenylcysteine carboxyl methyltransferase family.</text>
</comment>
<dbReference type="Pfam" id="PF04140">
    <property type="entry name" value="ICMT"/>
    <property type="match status" value="1"/>
</dbReference>
<dbReference type="GO" id="GO:0005789">
    <property type="term" value="C:endoplasmic reticulum membrane"/>
    <property type="evidence" value="ECO:0007669"/>
    <property type="project" value="UniProtKB-SubCell"/>
</dbReference>
<comment type="cofactor">
    <cofactor evidence="10">
        <name>Zn(2+)</name>
        <dbReference type="ChEBI" id="CHEBI:29105"/>
    </cofactor>
    <text evidence="10">Divalent metal cations. Probably Zn(2+).</text>
</comment>
<dbReference type="PANTHER" id="PTHR12714">
    <property type="entry name" value="PROTEIN-S ISOPRENYLCYSTEINE O-METHYLTRANSFERASE"/>
    <property type="match status" value="1"/>
</dbReference>
<keyword evidence="4 10" id="KW-0489">Methyltransferase</keyword>
<dbReference type="EC" id="2.1.1.100" evidence="3 10"/>
<name>A0A8T2TEX0_CERRI</name>
<evidence type="ECO:0000256" key="10">
    <source>
        <dbReference type="RuleBase" id="RU362022"/>
    </source>
</evidence>
<evidence type="ECO:0000256" key="3">
    <source>
        <dbReference type="ARBA" id="ARBA00012151"/>
    </source>
</evidence>
<evidence type="ECO:0000256" key="9">
    <source>
        <dbReference type="ARBA" id="ARBA00023136"/>
    </source>
</evidence>
<keyword evidence="12" id="KW-1185">Reference proteome</keyword>
<proteinExistence type="inferred from homology"/>
<dbReference type="Gene3D" id="1.20.120.1630">
    <property type="match status" value="1"/>
</dbReference>
<gene>
    <name evidence="11" type="ORF">KP509_13G039700</name>
</gene>
<dbReference type="PANTHER" id="PTHR12714:SF9">
    <property type="entry name" value="PROTEIN-S-ISOPRENYLCYSTEINE O-METHYLTRANSFERASE"/>
    <property type="match status" value="1"/>
</dbReference>
<comment type="caution">
    <text evidence="10">Lacks conserved residue(s) required for the propagation of feature annotation.</text>
</comment>
<evidence type="ECO:0000313" key="11">
    <source>
        <dbReference type="EMBL" id="KAH7421080.1"/>
    </source>
</evidence>
<dbReference type="EMBL" id="CM035418">
    <property type="protein sequence ID" value="KAH7421080.1"/>
    <property type="molecule type" value="Genomic_DNA"/>
</dbReference>
<keyword evidence="7 10" id="KW-0812">Transmembrane</keyword>
<protein>
    <recommendedName>
        <fullName evidence="3 10">Protein-S-isoprenylcysteine O-methyltransferase</fullName>
        <ecNumber evidence="3 10">2.1.1.100</ecNumber>
    </recommendedName>
</protein>
<evidence type="ECO:0000256" key="6">
    <source>
        <dbReference type="ARBA" id="ARBA00022691"/>
    </source>
</evidence>
<organism evidence="11 12">
    <name type="scientific">Ceratopteris richardii</name>
    <name type="common">Triangle waterfern</name>
    <dbReference type="NCBI Taxonomy" id="49495"/>
    <lineage>
        <taxon>Eukaryota</taxon>
        <taxon>Viridiplantae</taxon>
        <taxon>Streptophyta</taxon>
        <taxon>Embryophyta</taxon>
        <taxon>Tracheophyta</taxon>
        <taxon>Polypodiopsida</taxon>
        <taxon>Polypodiidae</taxon>
        <taxon>Polypodiales</taxon>
        <taxon>Pteridineae</taxon>
        <taxon>Pteridaceae</taxon>
        <taxon>Parkerioideae</taxon>
        <taxon>Ceratopteris</taxon>
    </lineage>
</organism>
<dbReference type="OrthoDB" id="422086at2759"/>
<dbReference type="GO" id="GO:0032259">
    <property type="term" value="P:methylation"/>
    <property type="evidence" value="ECO:0007669"/>
    <property type="project" value="UniProtKB-KW"/>
</dbReference>
<dbReference type="PROSITE" id="PS51564">
    <property type="entry name" value="SAM_ICMT"/>
    <property type="match status" value="1"/>
</dbReference>
<keyword evidence="6 10" id="KW-0949">S-adenosyl-L-methionine</keyword>
<feature type="transmembrane region" description="Helical" evidence="10">
    <location>
        <begin position="129"/>
        <end position="152"/>
    </location>
</feature>
<dbReference type="GO" id="GO:0004671">
    <property type="term" value="F:protein C-terminal S-isoprenylcysteine carboxyl O-methyltransferase activity"/>
    <property type="evidence" value="ECO:0007669"/>
    <property type="project" value="UniProtKB-EC"/>
</dbReference>
<evidence type="ECO:0000313" key="12">
    <source>
        <dbReference type="Proteomes" id="UP000825935"/>
    </source>
</evidence>
<keyword evidence="10" id="KW-0256">Endoplasmic reticulum</keyword>
<accession>A0A8T2TEX0</accession>
<dbReference type="InterPro" id="IPR007269">
    <property type="entry name" value="ICMT_MeTrfase"/>
</dbReference>
<evidence type="ECO:0000256" key="2">
    <source>
        <dbReference type="ARBA" id="ARBA00009140"/>
    </source>
</evidence>
<comment type="caution">
    <text evidence="11">The sequence shown here is derived from an EMBL/GenBank/DDBJ whole genome shotgun (WGS) entry which is preliminary data.</text>
</comment>
<comment type="catalytic activity">
    <reaction evidence="10">
        <text>[protein]-C-terminal S-[(2E,6E)-farnesyl]-L-cysteine + S-adenosyl-L-methionine = [protein]-C-terminal S-[(2E,6E)-farnesyl]-L-cysteine methyl ester + S-adenosyl-L-homocysteine</text>
        <dbReference type="Rhea" id="RHEA:21672"/>
        <dbReference type="Rhea" id="RHEA-COMP:12125"/>
        <dbReference type="Rhea" id="RHEA-COMP:12126"/>
        <dbReference type="ChEBI" id="CHEBI:57856"/>
        <dbReference type="ChEBI" id="CHEBI:59789"/>
        <dbReference type="ChEBI" id="CHEBI:90510"/>
        <dbReference type="ChEBI" id="CHEBI:90511"/>
        <dbReference type="EC" id="2.1.1.100"/>
    </reaction>
</comment>
<keyword evidence="5" id="KW-0808">Transferase</keyword>
<sequence>MAHYVQLACFPLALFIFHTSEFALAIVIHGASKVSTKSFLLSKEYLLAMMCGLLEYGFEEIYAPGMKSKMQISYMGLFLIILGEAIRKAAILTAKHNFTHDIKTFHHENHELVTHGIYRFVRHPSYLGFFLWSIGTQVLLINPICAMGYAVVTWRYFARRILIEEYFLRQFFGKQYVDYTRKVSSGIPFIK</sequence>
<keyword evidence="9 10" id="KW-0472">Membrane</keyword>
<evidence type="ECO:0000256" key="4">
    <source>
        <dbReference type="ARBA" id="ARBA00022603"/>
    </source>
</evidence>
<comment type="subcellular location">
    <subcellularLocation>
        <location evidence="10">Endoplasmic reticulum membrane</location>
        <topology evidence="10">Multi-pass membrane protein</topology>
    </subcellularLocation>
    <subcellularLocation>
        <location evidence="1">Membrane</location>
        <topology evidence="1">Multi-pass membrane protein</topology>
    </subcellularLocation>
</comment>
<dbReference type="AlphaFoldDB" id="A0A8T2TEX0"/>
<dbReference type="InterPro" id="IPR025770">
    <property type="entry name" value="PPMT_MeTrfase"/>
</dbReference>
<evidence type="ECO:0000256" key="5">
    <source>
        <dbReference type="ARBA" id="ARBA00022679"/>
    </source>
</evidence>
<dbReference type="OMA" id="GMVPQVW"/>
<evidence type="ECO:0000256" key="8">
    <source>
        <dbReference type="ARBA" id="ARBA00022989"/>
    </source>
</evidence>
<reference evidence="11" key="1">
    <citation type="submission" date="2021-08" db="EMBL/GenBank/DDBJ databases">
        <title>WGS assembly of Ceratopteris richardii.</title>
        <authorList>
            <person name="Marchant D.B."/>
            <person name="Chen G."/>
            <person name="Jenkins J."/>
            <person name="Shu S."/>
            <person name="Leebens-Mack J."/>
            <person name="Grimwood J."/>
            <person name="Schmutz J."/>
            <person name="Soltis P."/>
            <person name="Soltis D."/>
            <person name="Chen Z.-H."/>
        </authorList>
    </citation>
    <scope>NUCLEOTIDE SEQUENCE</scope>
    <source>
        <strain evidence="11">Whitten #5841</strain>
        <tissue evidence="11">Leaf</tissue>
    </source>
</reference>
<dbReference type="Proteomes" id="UP000825935">
    <property type="component" value="Chromosome 13"/>
</dbReference>